<accession>A0A6P2MI40</accession>
<organism evidence="1 2">
    <name type="scientific">Burkholderia lata (strain ATCC 17760 / DSM 23089 / LMG 22485 / NCIMB 9086 / R18194 / 383)</name>
    <dbReference type="NCBI Taxonomy" id="482957"/>
    <lineage>
        <taxon>Bacteria</taxon>
        <taxon>Pseudomonadati</taxon>
        <taxon>Pseudomonadota</taxon>
        <taxon>Betaproteobacteria</taxon>
        <taxon>Burkholderiales</taxon>
        <taxon>Burkholderiaceae</taxon>
        <taxon>Burkholderia</taxon>
        <taxon>Burkholderia cepacia complex</taxon>
    </lineage>
</organism>
<evidence type="ECO:0000313" key="1">
    <source>
        <dbReference type="EMBL" id="VWB80116.1"/>
    </source>
</evidence>
<evidence type="ECO:0000313" key="2">
    <source>
        <dbReference type="Proteomes" id="UP000494170"/>
    </source>
</evidence>
<protein>
    <submittedName>
        <fullName evidence="1">Uncharacterized protein</fullName>
    </submittedName>
</protein>
<dbReference type="AlphaFoldDB" id="A0A6P2MI40"/>
<sequence length="301" mass="35318">MLHLTPLGEGFEMQTTDEEQRVALRAILKTAMSILRDDAPYDPKNIIFGTNYTTWTHPPAKGFLYKYANRALHGTKIEFSTGDDPEDYSEDRDKVKIVPAGVRIVVDARVANLPDTEIKSLLQLEDYWVNSRGNHRYGNEIRTRTPDAPNLQSFRYRSKDIPGSKFPIDVDLGYINPMDGSFPQRLWIVEIRRTYKILTPEERRQRRLEERQAKRQKYGEMNLCTGMLCPETGLWEGFSTVSSHSLVVYKGRTFPTVRTLMPWEEREQRRPTEHVPGRWMWLREPHDHPVWWMHDPEFNQA</sequence>
<dbReference type="Proteomes" id="UP000494170">
    <property type="component" value="Unassembled WGS sequence"/>
</dbReference>
<name>A0A6P2MI40_BURL3</name>
<reference evidence="1 2" key="1">
    <citation type="submission" date="2019-09" db="EMBL/GenBank/DDBJ databases">
        <authorList>
            <person name="Depoorter E."/>
        </authorList>
    </citation>
    <scope>NUCLEOTIDE SEQUENCE [LARGE SCALE GENOMIC DNA]</scope>
    <source>
        <strain evidence="1">LMG 6863</strain>
    </source>
</reference>
<proteinExistence type="predicted"/>
<gene>
    <name evidence="1" type="ORF">BLA6863_03796</name>
</gene>
<dbReference type="EMBL" id="CABVPY010000022">
    <property type="protein sequence ID" value="VWB80116.1"/>
    <property type="molecule type" value="Genomic_DNA"/>
</dbReference>